<keyword evidence="1" id="KW-0732">Signal</keyword>
<dbReference type="RefSeq" id="WP_144897536.1">
    <property type="nucleotide sequence ID" value="NZ_CP099967.1"/>
</dbReference>
<organism evidence="2 3">
    <name type="scientific">Brucella pseudintermedia</name>
    <dbReference type="NCBI Taxonomy" id="370111"/>
    <lineage>
        <taxon>Bacteria</taxon>
        <taxon>Pseudomonadati</taxon>
        <taxon>Pseudomonadota</taxon>
        <taxon>Alphaproteobacteria</taxon>
        <taxon>Hyphomicrobiales</taxon>
        <taxon>Brucellaceae</taxon>
        <taxon>Brucella/Ochrobactrum group</taxon>
        <taxon>Brucella</taxon>
    </lineage>
</organism>
<gene>
    <name evidence="2" type="ORF">NIK97_04960</name>
</gene>
<feature type="signal peptide" evidence="1">
    <location>
        <begin position="1"/>
        <end position="24"/>
    </location>
</feature>
<evidence type="ECO:0000256" key="1">
    <source>
        <dbReference type="SAM" id="SignalP"/>
    </source>
</evidence>
<evidence type="ECO:0000313" key="2">
    <source>
        <dbReference type="EMBL" id="UWL61107.1"/>
    </source>
</evidence>
<proteinExistence type="predicted"/>
<protein>
    <submittedName>
        <fullName evidence="2">Uncharacterized protein</fullName>
    </submittedName>
</protein>
<keyword evidence="3" id="KW-1185">Reference proteome</keyword>
<evidence type="ECO:0000313" key="3">
    <source>
        <dbReference type="Proteomes" id="UP001058739"/>
    </source>
</evidence>
<name>A0ABY5UFI7_9HYPH</name>
<reference evidence="2" key="1">
    <citation type="submission" date="2022-06" db="EMBL/GenBank/DDBJ databases">
        <title>Complete Genome Sequence of Deoxynivalenol-bioadsorption Ochrobactrum pseudintermedium ASAG-D25.</title>
        <authorList>
            <person name="Wang N."/>
        </authorList>
    </citation>
    <scope>NUCLEOTIDE SEQUENCE</scope>
    <source>
        <strain evidence="2">ASAG-D25</strain>
    </source>
</reference>
<accession>A0ABY5UFI7</accession>
<dbReference type="EMBL" id="CP099967">
    <property type="protein sequence ID" value="UWL61107.1"/>
    <property type="molecule type" value="Genomic_DNA"/>
</dbReference>
<sequence>MLKKALTAVSAGIFSFILISSASAEQKYIVTFQNATSKTTVMKRIWVQCMHDAGPESIDVSNTPKPFVIQDSNFMVCADGSKAVRWRDQNNNNIIEFKHWKYNKKWLTAVTGAVNATCDGKECTDPHGLEGVQDDAEIKITVE</sequence>
<dbReference type="Proteomes" id="UP001058739">
    <property type="component" value="Chromosome 01"/>
</dbReference>
<feature type="chain" id="PRO_5047115563" evidence="1">
    <location>
        <begin position="25"/>
        <end position="143"/>
    </location>
</feature>